<proteinExistence type="predicted"/>
<evidence type="ECO:0000313" key="3">
    <source>
        <dbReference type="Proteomes" id="UP000435837"/>
    </source>
</evidence>
<feature type="region of interest" description="Disordered" evidence="1">
    <location>
        <begin position="86"/>
        <end position="146"/>
    </location>
</feature>
<protein>
    <submittedName>
        <fullName evidence="2">Uncharacterized protein</fullName>
    </submittedName>
</protein>
<reference evidence="2 3" key="1">
    <citation type="submission" date="2019-12" db="EMBL/GenBank/DDBJ databases">
        <title>Whole genome shotgun sequence of Streptomyces caniferus NBRC 15389.</title>
        <authorList>
            <person name="Ichikawa N."/>
            <person name="Kimura A."/>
            <person name="Kitahashi Y."/>
            <person name="Komaki H."/>
            <person name="Tamura T."/>
        </authorList>
    </citation>
    <scope>NUCLEOTIDE SEQUENCE [LARGE SCALE GENOMIC DNA]</scope>
    <source>
        <strain evidence="2 3">NBRC 15389</strain>
    </source>
</reference>
<sequence>MVVAGIRDSNIPGTINEVQEHTVKNMARVNVVVAGACGLFLAAGGAAPTLAWAGSGGDGVSNSNTIARFDARFNCGHRARFCINGPVLSGNPRQSENVHVAGSNSNSGSPKTSQGNTNDDSGGTTGAAKKSSNNQQAIGSYGSQKL</sequence>
<accession>A0A640S443</accession>
<feature type="compositionally biased region" description="Polar residues" evidence="1">
    <location>
        <begin position="91"/>
        <end position="114"/>
    </location>
</feature>
<dbReference type="EMBL" id="BLIN01000003">
    <property type="protein sequence ID" value="GFE05858.1"/>
    <property type="molecule type" value="Genomic_DNA"/>
</dbReference>
<organism evidence="2 3">
    <name type="scientific">Streptomyces caniferus</name>
    <dbReference type="NCBI Taxonomy" id="285557"/>
    <lineage>
        <taxon>Bacteria</taxon>
        <taxon>Bacillati</taxon>
        <taxon>Actinomycetota</taxon>
        <taxon>Actinomycetes</taxon>
        <taxon>Kitasatosporales</taxon>
        <taxon>Streptomycetaceae</taxon>
        <taxon>Streptomyces</taxon>
    </lineage>
</organism>
<dbReference type="Proteomes" id="UP000435837">
    <property type="component" value="Unassembled WGS sequence"/>
</dbReference>
<evidence type="ECO:0000256" key="1">
    <source>
        <dbReference type="SAM" id="MobiDB-lite"/>
    </source>
</evidence>
<name>A0A640S443_9ACTN</name>
<evidence type="ECO:0000313" key="2">
    <source>
        <dbReference type="EMBL" id="GFE05858.1"/>
    </source>
</evidence>
<gene>
    <name evidence="2" type="ORF">Scani_21260</name>
</gene>
<feature type="compositionally biased region" description="Polar residues" evidence="1">
    <location>
        <begin position="130"/>
        <end position="146"/>
    </location>
</feature>
<dbReference type="AlphaFoldDB" id="A0A640S443"/>
<comment type="caution">
    <text evidence="2">The sequence shown here is derived from an EMBL/GenBank/DDBJ whole genome shotgun (WGS) entry which is preliminary data.</text>
</comment>